<dbReference type="Pfam" id="PF08238">
    <property type="entry name" value="Sel1"/>
    <property type="match status" value="2"/>
</dbReference>
<keyword evidence="2" id="KW-1133">Transmembrane helix</keyword>
<gene>
    <name evidence="4" type="ORF">FJM51_15790</name>
</gene>
<feature type="transmembrane region" description="Helical" evidence="2">
    <location>
        <begin position="53"/>
        <end position="74"/>
    </location>
</feature>
<evidence type="ECO:0000313" key="5">
    <source>
        <dbReference type="Proteomes" id="UP000319255"/>
    </source>
</evidence>
<dbReference type="InterPro" id="IPR001309">
    <property type="entry name" value="Pept_C14_p20"/>
</dbReference>
<dbReference type="InterPro" id="IPR052039">
    <property type="entry name" value="Caspase-related_regulators"/>
</dbReference>
<keyword evidence="5" id="KW-1185">Reference proteome</keyword>
<dbReference type="InterPro" id="IPR036366">
    <property type="entry name" value="PGBDSf"/>
</dbReference>
<dbReference type="PROSITE" id="PS50208">
    <property type="entry name" value="CASPASE_P20"/>
    <property type="match status" value="1"/>
</dbReference>
<dbReference type="Proteomes" id="UP000319255">
    <property type="component" value="Unassembled WGS sequence"/>
</dbReference>
<evidence type="ECO:0000313" key="4">
    <source>
        <dbReference type="EMBL" id="TPE49133.1"/>
    </source>
</evidence>
<feature type="compositionally biased region" description="Polar residues" evidence="1">
    <location>
        <begin position="473"/>
        <end position="482"/>
    </location>
</feature>
<dbReference type="AlphaFoldDB" id="A0A501WGW2"/>
<dbReference type="Pfam" id="PF00656">
    <property type="entry name" value="Peptidase_C14"/>
    <property type="match status" value="1"/>
</dbReference>
<evidence type="ECO:0000256" key="1">
    <source>
        <dbReference type="SAM" id="MobiDB-lite"/>
    </source>
</evidence>
<dbReference type="PANTHER" id="PTHR22576:SF37">
    <property type="entry name" value="MUCOSA-ASSOCIATED LYMPHOID TISSUE LYMPHOMA TRANSLOCATION PROTEIN 1"/>
    <property type="match status" value="1"/>
</dbReference>
<reference evidence="4 5" key="1">
    <citation type="submission" date="2019-06" db="EMBL/GenBank/DDBJ databases">
        <title>A novel bacterium of genus Amaricoccus, isolated from marine sediment.</title>
        <authorList>
            <person name="Huang H."/>
            <person name="Mo K."/>
            <person name="Hu Y."/>
        </authorList>
    </citation>
    <scope>NUCLEOTIDE SEQUENCE [LARGE SCALE GENOMIC DNA]</scope>
    <source>
        <strain evidence="4 5">HB172011</strain>
    </source>
</reference>
<dbReference type="GO" id="GO:0006508">
    <property type="term" value="P:proteolysis"/>
    <property type="evidence" value="ECO:0007669"/>
    <property type="project" value="InterPro"/>
</dbReference>
<dbReference type="GO" id="GO:0004197">
    <property type="term" value="F:cysteine-type endopeptidase activity"/>
    <property type="evidence" value="ECO:0007669"/>
    <property type="project" value="InterPro"/>
</dbReference>
<dbReference type="SUPFAM" id="SSF81901">
    <property type="entry name" value="HCP-like"/>
    <property type="match status" value="1"/>
</dbReference>
<dbReference type="InterPro" id="IPR011990">
    <property type="entry name" value="TPR-like_helical_dom_sf"/>
</dbReference>
<dbReference type="SUPFAM" id="SSF52129">
    <property type="entry name" value="Caspase-like"/>
    <property type="match status" value="1"/>
</dbReference>
<accession>A0A501WGW2</accession>
<dbReference type="SUPFAM" id="SSF47090">
    <property type="entry name" value="PGBD-like"/>
    <property type="match status" value="1"/>
</dbReference>
<dbReference type="Pfam" id="PF01471">
    <property type="entry name" value="PG_binding_1"/>
    <property type="match status" value="1"/>
</dbReference>
<dbReference type="EMBL" id="VFRP01000017">
    <property type="protein sequence ID" value="TPE49133.1"/>
    <property type="molecule type" value="Genomic_DNA"/>
</dbReference>
<comment type="caution">
    <text evidence="4">The sequence shown here is derived from an EMBL/GenBank/DDBJ whole genome shotgun (WGS) entry which is preliminary data.</text>
</comment>
<evidence type="ECO:0000256" key="2">
    <source>
        <dbReference type="SAM" id="Phobius"/>
    </source>
</evidence>
<dbReference type="SMART" id="SM00671">
    <property type="entry name" value="SEL1"/>
    <property type="match status" value="2"/>
</dbReference>
<keyword evidence="2" id="KW-0472">Membrane</keyword>
<sequence length="685" mass="72377">MTPNRPICSILPAGRIDGAGLPISGRPPAPRDGIRPDMRASPGRLRMRPHPAAVLRLLLVLAAAFLAPLGPTLAETNPDAEIPTGKRVALVIGNGAYGELGTLPNPPNDATDIAAALRTLHFDVTLITDGDAEEMLGALRDFGEAATGADVALFYYAGHGMAMEGENYLVPVRARIKDKLSLRYGTLNLSDVRDTLEASRAPLKMVILDACRDNPLAKQLRQNSGQLGRSLDANSGLVGMDVDRAGGWYIAYATAAGAVALDGQNQRNSPFTTALLAHIGEENVDVRVMFGDVRADVVRATSNHQTPWAEDAMLGDFQFNPVAVKPVEPVVDPSIAAWRAIVDSDEPIAFEEFLGNYPESDFASAAKVRAHALRDPAAERAAWEAAQRSGAAEAYEKFLRNYPAGPYSSAAKTLLQSALGSRLLASDDPAEMEAYIARFPDSPWVPVLRQRMEAAQAAAAAPPPAAPPGPPADQTSEGSSGQPPADITVTMAAPPPDAGDSGRALTLAPPATPERPSAGTPADIIAEADLSPRSIATLEAVVSPYLIQIALKGLGYYNGELDGKFGPASKRAASAFQRDLGASATGDLRPIEIVALIGEAARKGNADSQNTYGGMFDTGAGVPRNAVTAADWYRRSAEADYGYGQRNLACAYMAGRGVERDPAEGRRWLQAARRNDVPPEDARCE</sequence>
<dbReference type="InterPro" id="IPR006597">
    <property type="entry name" value="Sel1-like"/>
</dbReference>
<dbReference type="OrthoDB" id="9816009at2"/>
<name>A0A501WGW2_9RHOB</name>
<dbReference type="InterPro" id="IPR029030">
    <property type="entry name" value="Caspase-like_dom_sf"/>
</dbReference>
<dbReference type="Gene3D" id="3.40.50.1460">
    <property type="match status" value="1"/>
</dbReference>
<feature type="region of interest" description="Disordered" evidence="1">
    <location>
        <begin position="455"/>
        <end position="520"/>
    </location>
</feature>
<organism evidence="4 5">
    <name type="scientific">Amaricoccus solimangrovi</name>
    <dbReference type="NCBI Taxonomy" id="2589815"/>
    <lineage>
        <taxon>Bacteria</taxon>
        <taxon>Pseudomonadati</taxon>
        <taxon>Pseudomonadota</taxon>
        <taxon>Alphaproteobacteria</taxon>
        <taxon>Rhodobacterales</taxon>
        <taxon>Paracoccaceae</taxon>
        <taxon>Amaricoccus</taxon>
    </lineage>
</organism>
<dbReference type="Gene3D" id="1.25.40.10">
    <property type="entry name" value="Tetratricopeptide repeat domain"/>
    <property type="match status" value="2"/>
</dbReference>
<evidence type="ECO:0000259" key="3">
    <source>
        <dbReference type="PROSITE" id="PS50208"/>
    </source>
</evidence>
<dbReference type="PANTHER" id="PTHR22576">
    <property type="entry name" value="MUCOSA ASSOCIATED LYMPHOID TISSUE LYMPHOMA TRANSLOCATION PROTEIN 1/PARACASPASE"/>
    <property type="match status" value="1"/>
</dbReference>
<proteinExistence type="predicted"/>
<dbReference type="InterPro" id="IPR036365">
    <property type="entry name" value="PGBD-like_sf"/>
</dbReference>
<feature type="domain" description="Caspase family p20" evidence="3">
    <location>
        <begin position="85"/>
        <end position="215"/>
    </location>
</feature>
<feature type="region of interest" description="Disordered" evidence="1">
    <location>
        <begin position="19"/>
        <end position="45"/>
    </location>
</feature>
<dbReference type="InterPro" id="IPR011600">
    <property type="entry name" value="Pept_C14_caspase"/>
</dbReference>
<dbReference type="InterPro" id="IPR002477">
    <property type="entry name" value="Peptidoglycan-bd-like"/>
</dbReference>
<feature type="compositionally biased region" description="Pro residues" evidence="1">
    <location>
        <begin position="461"/>
        <end position="471"/>
    </location>
</feature>
<keyword evidence="2" id="KW-0812">Transmembrane</keyword>
<dbReference type="Gene3D" id="1.10.101.10">
    <property type="entry name" value="PGBD-like superfamily/PGBD"/>
    <property type="match status" value="1"/>
</dbReference>
<protein>
    <recommendedName>
        <fullName evidence="3">Caspase family p20 domain-containing protein</fullName>
    </recommendedName>
</protein>